<dbReference type="RefSeq" id="WP_090168211.1">
    <property type="nucleotide sequence ID" value="NZ_FOFB01000010.1"/>
</dbReference>
<feature type="region of interest" description="Disordered" evidence="2">
    <location>
        <begin position="148"/>
        <end position="186"/>
    </location>
</feature>
<evidence type="ECO:0000313" key="5">
    <source>
        <dbReference type="Proteomes" id="UP000199021"/>
    </source>
</evidence>
<feature type="compositionally biased region" description="Basic and acidic residues" evidence="2">
    <location>
        <begin position="379"/>
        <end position="388"/>
    </location>
</feature>
<evidence type="ECO:0000313" key="4">
    <source>
        <dbReference type="EMBL" id="SEQ48493.1"/>
    </source>
</evidence>
<feature type="region of interest" description="Disordered" evidence="2">
    <location>
        <begin position="358"/>
        <end position="388"/>
    </location>
</feature>
<reference evidence="5" key="1">
    <citation type="submission" date="2016-10" db="EMBL/GenBank/DDBJ databases">
        <authorList>
            <person name="Varghese N."/>
            <person name="Submissions S."/>
        </authorList>
    </citation>
    <scope>NUCLEOTIDE SEQUENCE [LARGE SCALE GENOMIC DNA]</scope>
    <source>
        <strain evidence="5">DSM 24740</strain>
    </source>
</reference>
<evidence type="ECO:0000256" key="2">
    <source>
        <dbReference type="SAM" id="MobiDB-lite"/>
    </source>
</evidence>
<organism evidence="4 5">
    <name type="scientific">Neolewinella agarilytica</name>
    <dbReference type="NCBI Taxonomy" id="478744"/>
    <lineage>
        <taxon>Bacteria</taxon>
        <taxon>Pseudomonadati</taxon>
        <taxon>Bacteroidota</taxon>
        <taxon>Saprospiria</taxon>
        <taxon>Saprospirales</taxon>
        <taxon>Lewinellaceae</taxon>
        <taxon>Neolewinella</taxon>
    </lineage>
</organism>
<dbReference type="Gene3D" id="1.10.150.20">
    <property type="entry name" value="5' to 3' exonuclease, C-terminal subdomain"/>
    <property type="match status" value="2"/>
</dbReference>
<feature type="transmembrane region" description="Helical" evidence="3">
    <location>
        <begin position="21"/>
        <end position="41"/>
    </location>
</feature>
<name>A0A1H9GEN2_9BACT</name>
<sequence length="470" mass="50747">MNDFFDLIGTFFAQLANEEKILLGILALLLFAFGVIVGWIVQGTKTRRYKKELLLLRKDRDEYEVRYRAADTKQKAMAKELEAISREKVDALDRIQALTTEVGQRDASLTELQQRNEELVTTNQSYATTIESLNDQVIGLKTQNEQLIAGGTTGNTGEGQDVPEGEGTSRGVAGPAGAGGSSSGSNESLNAYISVTESRFQTLENRLLALAEENAALRGAAATTSTATPGFSYQPHQPVINQDQPTAAQAEPLVIRADTTEPGVRTGLKGDTEVIVQTTPSVHIPVMSGISEDHHDDLTRIKDIGPFLQQKLNEADIYSYEQIANWSEADVMTYTELIGYLPGIIQRDDWIGQAAALAAEPDHAPEASPAPAEAPAPEPVEKPAKEVADDNLRIVEGIGPKIESVLKAAGVDSLHTLAATPAEQLREMLDAAGSRYKSHDPRSWPVQAGLAADGKLAELKAWQQELKGGK</sequence>
<evidence type="ECO:0000256" key="3">
    <source>
        <dbReference type="SAM" id="Phobius"/>
    </source>
</evidence>
<gene>
    <name evidence="4" type="ORF">SAMN05444359_110148</name>
</gene>
<keyword evidence="1" id="KW-0175">Coiled coil</keyword>
<evidence type="ECO:0000256" key="1">
    <source>
        <dbReference type="SAM" id="Coils"/>
    </source>
</evidence>
<feature type="coiled-coil region" evidence="1">
    <location>
        <begin position="193"/>
        <end position="220"/>
    </location>
</feature>
<keyword evidence="3" id="KW-0812">Transmembrane</keyword>
<dbReference type="OrthoDB" id="9807941at2"/>
<dbReference type="STRING" id="478744.SAMN05444359_110148"/>
<proteinExistence type="predicted"/>
<dbReference type="InParanoid" id="A0A1H9GEN2"/>
<accession>A0A1H9GEN2</accession>
<dbReference type="EMBL" id="FOFB01000010">
    <property type="protein sequence ID" value="SEQ48493.1"/>
    <property type="molecule type" value="Genomic_DNA"/>
</dbReference>
<protein>
    <submittedName>
        <fullName evidence="4">Uncharacterized protein</fullName>
    </submittedName>
</protein>
<dbReference type="Proteomes" id="UP000199021">
    <property type="component" value="Unassembled WGS sequence"/>
</dbReference>
<keyword evidence="3" id="KW-1133">Transmembrane helix</keyword>
<dbReference type="AlphaFoldDB" id="A0A1H9GEN2"/>
<keyword evidence="5" id="KW-1185">Reference proteome</keyword>
<keyword evidence="3" id="KW-0472">Membrane</keyword>